<keyword evidence="5" id="KW-1185">Reference proteome</keyword>
<dbReference type="OrthoDB" id="9815709at2"/>
<organism evidence="4 5">
    <name type="scientific">Novipirellula herctigrandis</name>
    <dbReference type="NCBI Taxonomy" id="2527986"/>
    <lineage>
        <taxon>Bacteria</taxon>
        <taxon>Pseudomonadati</taxon>
        <taxon>Planctomycetota</taxon>
        <taxon>Planctomycetia</taxon>
        <taxon>Pirellulales</taxon>
        <taxon>Pirellulaceae</taxon>
        <taxon>Novipirellula</taxon>
    </lineage>
</organism>
<dbReference type="InterPro" id="IPR045853">
    <property type="entry name" value="Pep_chain_release_fac_I_sf"/>
</dbReference>
<evidence type="ECO:0000313" key="4">
    <source>
        <dbReference type="EMBL" id="TWT81849.1"/>
    </source>
</evidence>
<dbReference type="Pfam" id="PF00472">
    <property type="entry name" value="RF-1"/>
    <property type="match status" value="1"/>
</dbReference>
<sequence length="189" mass="20751">MPAVADRTPVNSVAGPHFALLPIDTLLSQCELRTQTRSGPGGQHRNKTSSGVFLTHRPTGIVGEATELRSQAGNRAVALERLRYRLAIEVRTVSAFDQPPERIEADAIQAGFRHRYRKHLNRMNDSNPDKPAILALLLNDLHATGGQPSLVAKQWGVSTTSVVNLVRSVPQAFATVNRFRAHHGRSTLR</sequence>
<feature type="domain" description="Prokaryotic-type class I peptide chain release factors" evidence="3">
    <location>
        <begin position="29"/>
        <end position="105"/>
    </location>
</feature>
<dbReference type="PANTHER" id="PTHR43804:SF6">
    <property type="entry name" value="CLASS I PEPTIDE CHAIN RELEASE FACTOR"/>
    <property type="match status" value="1"/>
</dbReference>
<comment type="similarity">
    <text evidence="1">Belongs to the prokaryotic/mitochondrial release factor family.</text>
</comment>
<evidence type="ECO:0000256" key="1">
    <source>
        <dbReference type="ARBA" id="ARBA00010835"/>
    </source>
</evidence>
<gene>
    <name evidence="4" type="primary">prfA_1</name>
    <name evidence="4" type="ORF">CA13_33020</name>
</gene>
<dbReference type="AlphaFoldDB" id="A0A5C5Z386"/>
<dbReference type="Proteomes" id="UP000315010">
    <property type="component" value="Unassembled WGS sequence"/>
</dbReference>
<evidence type="ECO:0000313" key="5">
    <source>
        <dbReference type="Proteomes" id="UP000315010"/>
    </source>
</evidence>
<evidence type="ECO:0000259" key="3">
    <source>
        <dbReference type="Pfam" id="PF00472"/>
    </source>
</evidence>
<comment type="caution">
    <text evidence="4">The sequence shown here is derived from an EMBL/GenBank/DDBJ whole genome shotgun (WGS) entry which is preliminary data.</text>
</comment>
<name>A0A5C5Z386_9BACT</name>
<dbReference type="PANTHER" id="PTHR43804">
    <property type="entry name" value="LD18447P"/>
    <property type="match status" value="1"/>
</dbReference>
<dbReference type="SUPFAM" id="SSF75620">
    <property type="entry name" value="Release factor"/>
    <property type="match status" value="1"/>
</dbReference>
<dbReference type="Gene3D" id="3.30.160.20">
    <property type="match status" value="1"/>
</dbReference>
<dbReference type="EMBL" id="SJPJ01000001">
    <property type="protein sequence ID" value="TWT81849.1"/>
    <property type="molecule type" value="Genomic_DNA"/>
</dbReference>
<dbReference type="InterPro" id="IPR000352">
    <property type="entry name" value="Pep_chain_release_fac_I"/>
</dbReference>
<evidence type="ECO:0000256" key="2">
    <source>
        <dbReference type="SAM" id="MobiDB-lite"/>
    </source>
</evidence>
<protein>
    <submittedName>
        <fullName evidence="4">Peptide chain release factor 1</fullName>
    </submittedName>
</protein>
<reference evidence="4 5" key="1">
    <citation type="submission" date="2019-02" db="EMBL/GenBank/DDBJ databases">
        <title>Deep-cultivation of Planctomycetes and their phenomic and genomic characterization uncovers novel biology.</title>
        <authorList>
            <person name="Wiegand S."/>
            <person name="Jogler M."/>
            <person name="Boedeker C."/>
            <person name="Pinto D."/>
            <person name="Vollmers J."/>
            <person name="Rivas-Marin E."/>
            <person name="Kohn T."/>
            <person name="Peeters S.H."/>
            <person name="Heuer A."/>
            <person name="Rast P."/>
            <person name="Oberbeckmann S."/>
            <person name="Bunk B."/>
            <person name="Jeske O."/>
            <person name="Meyerdierks A."/>
            <person name="Storesund J.E."/>
            <person name="Kallscheuer N."/>
            <person name="Luecker S."/>
            <person name="Lage O.M."/>
            <person name="Pohl T."/>
            <person name="Merkel B.J."/>
            <person name="Hornburger P."/>
            <person name="Mueller R.-W."/>
            <person name="Bruemmer F."/>
            <person name="Labrenz M."/>
            <person name="Spormann A.M."/>
            <person name="Op Den Camp H."/>
            <person name="Overmann J."/>
            <person name="Amann R."/>
            <person name="Jetten M.S.M."/>
            <person name="Mascher T."/>
            <person name="Medema M.H."/>
            <person name="Devos D.P."/>
            <person name="Kaster A.-K."/>
            <person name="Ovreas L."/>
            <person name="Rohde M."/>
            <person name="Galperin M.Y."/>
            <person name="Jogler C."/>
        </authorList>
    </citation>
    <scope>NUCLEOTIDE SEQUENCE [LARGE SCALE GENOMIC DNA]</scope>
    <source>
        <strain evidence="4 5">CA13</strain>
    </source>
</reference>
<dbReference type="GO" id="GO:0003747">
    <property type="term" value="F:translation release factor activity"/>
    <property type="evidence" value="ECO:0007669"/>
    <property type="project" value="InterPro"/>
</dbReference>
<proteinExistence type="inferred from homology"/>
<dbReference type="InterPro" id="IPR050057">
    <property type="entry name" value="Prokaryotic/Mito_RF"/>
</dbReference>
<feature type="region of interest" description="Disordered" evidence="2">
    <location>
        <begin position="35"/>
        <end position="54"/>
    </location>
</feature>
<accession>A0A5C5Z386</accession>